<dbReference type="SUPFAM" id="SSF54675">
    <property type="entry name" value="Nicotinate/Quinolinate PRTase N-terminal domain-like"/>
    <property type="match status" value="1"/>
</dbReference>
<evidence type="ECO:0000256" key="4">
    <source>
        <dbReference type="ARBA" id="ARBA00011944"/>
    </source>
</evidence>
<organism evidence="12 13">
    <name type="scientific">Alienimonas chondri</name>
    <dbReference type="NCBI Taxonomy" id="2681879"/>
    <lineage>
        <taxon>Bacteria</taxon>
        <taxon>Pseudomonadati</taxon>
        <taxon>Planctomycetota</taxon>
        <taxon>Planctomycetia</taxon>
        <taxon>Planctomycetales</taxon>
        <taxon>Planctomycetaceae</taxon>
        <taxon>Alienimonas</taxon>
    </lineage>
</organism>
<dbReference type="PANTHER" id="PTHR32179">
    <property type="entry name" value="NICOTINATE-NUCLEOTIDE PYROPHOSPHORYLASE [CARBOXYLATING]"/>
    <property type="match status" value="1"/>
</dbReference>
<feature type="domain" description="Quinolinate phosphoribosyl transferase C-terminal" evidence="10">
    <location>
        <begin position="131"/>
        <end position="305"/>
    </location>
</feature>
<dbReference type="InterPro" id="IPR036068">
    <property type="entry name" value="Nicotinate_pribotase-like_C"/>
</dbReference>
<protein>
    <recommendedName>
        <fullName evidence="4">nicotinate-nucleotide diphosphorylase (carboxylating)</fullName>
        <ecNumber evidence="4">2.4.2.19</ecNumber>
    </recommendedName>
    <alternativeName>
        <fullName evidence="8">Quinolinate phosphoribosyltransferase [decarboxylating]</fullName>
    </alternativeName>
</protein>
<dbReference type="InterPro" id="IPR027277">
    <property type="entry name" value="NadC/ModD"/>
</dbReference>
<sequence length="317" mass="33317">MNAETPAYAAPVFEESDARAADALIALALEEDLGPNGDDLTSRLLVPADAVGGCDVKSRATGVLAGLPIVERILPAVAERTGHAPLELLPIARDGEALHPGSVVASLFGPVRDLLTAERTILNFLTHLSGVATLTRQFVEAVEGTHAAILDTRKTHPGYRQLEKYAVRCGGGANHRMGLHDACLVKDNHLAAWRERTGESGDLGDLVRRVKGELPAGALLIVEVDRHDQFAAVLPAEPDVILLDNLPPAELAQAVSERDAADSTVKLEASGGVNLDTVRAIAESGVDRISIGALTHSAVALDLGFDWHDAGPPTLPS</sequence>
<dbReference type="GO" id="GO:0004514">
    <property type="term" value="F:nicotinate-nucleotide diphosphorylase (carboxylating) activity"/>
    <property type="evidence" value="ECO:0007669"/>
    <property type="project" value="UniProtKB-EC"/>
</dbReference>
<dbReference type="NCBIfam" id="TIGR00078">
    <property type="entry name" value="nadC"/>
    <property type="match status" value="1"/>
</dbReference>
<comment type="function">
    <text evidence="1">Involved in the catabolism of quinolinic acid (QA).</text>
</comment>
<dbReference type="InterPro" id="IPR004393">
    <property type="entry name" value="NadC"/>
</dbReference>
<dbReference type="CDD" id="cd01572">
    <property type="entry name" value="QPRTase"/>
    <property type="match status" value="1"/>
</dbReference>
<proteinExistence type="inferred from homology"/>
<dbReference type="PIRSF" id="PIRSF006250">
    <property type="entry name" value="NadC_ModD"/>
    <property type="match status" value="1"/>
</dbReference>
<evidence type="ECO:0000313" key="12">
    <source>
        <dbReference type="EMBL" id="NNJ25070.1"/>
    </source>
</evidence>
<comment type="similarity">
    <text evidence="3 9">Belongs to the NadC/ModD family.</text>
</comment>
<dbReference type="Proteomes" id="UP000609651">
    <property type="component" value="Unassembled WGS sequence"/>
</dbReference>
<evidence type="ECO:0000256" key="5">
    <source>
        <dbReference type="ARBA" id="ARBA00022642"/>
    </source>
</evidence>
<comment type="pathway">
    <text evidence="2">Cofactor biosynthesis; NAD(+) biosynthesis; nicotinate D-ribonucleotide from quinolinate: step 1/1.</text>
</comment>
<name>A0ABX1VC28_9PLAN</name>
<reference evidence="12 13" key="1">
    <citation type="journal article" date="2020" name="Syst. Appl. Microbiol.">
        <title>Alienimonas chondri sp. nov., a novel planctomycete isolated from the biofilm of the red alga Chondrus crispus.</title>
        <authorList>
            <person name="Vitorino I."/>
            <person name="Albuquerque L."/>
            <person name="Wiegand S."/>
            <person name="Kallscheuer N."/>
            <person name="da Costa M.S."/>
            <person name="Lobo-da-Cunha A."/>
            <person name="Jogler C."/>
            <person name="Lage O.M."/>
        </authorList>
    </citation>
    <scope>NUCLEOTIDE SEQUENCE [LARGE SCALE GENOMIC DNA]</scope>
    <source>
        <strain evidence="12 13">LzC2</strain>
    </source>
</reference>
<feature type="domain" description="Quinolinate phosphoribosyl transferase N-terminal" evidence="11">
    <location>
        <begin position="39"/>
        <end position="129"/>
    </location>
</feature>
<gene>
    <name evidence="12" type="primary">nadC</name>
    <name evidence="12" type="ORF">LzC2_11320</name>
</gene>
<dbReference type="Pfam" id="PF01729">
    <property type="entry name" value="QRPTase_C"/>
    <property type="match status" value="1"/>
</dbReference>
<keyword evidence="5" id="KW-0662">Pyridine nucleotide biosynthesis</keyword>
<dbReference type="Gene3D" id="3.90.1170.20">
    <property type="entry name" value="Quinolinate phosphoribosyl transferase, N-terminal domain"/>
    <property type="match status" value="1"/>
</dbReference>
<dbReference type="SUPFAM" id="SSF51690">
    <property type="entry name" value="Nicotinate/Quinolinate PRTase C-terminal domain-like"/>
    <property type="match status" value="1"/>
</dbReference>
<evidence type="ECO:0000256" key="1">
    <source>
        <dbReference type="ARBA" id="ARBA00003237"/>
    </source>
</evidence>
<keyword evidence="6 9" id="KW-0328">Glycosyltransferase</keyword>
<dbReference type="Pfam" id="PF02749">
    <property type="entry name" value="QRPTase_N"/>
    <property type="match status" value="1"/>
</dbReference>
<evidence type="ECO:0000256" key="8">
    <source>
        <dbReference type="ARBA" id="ARBA00033102"/>
    </source>
</evidence>
<evidence type="ECO:0000256" key="2">
    <source>
        <dbReference type="ARBA" id="ARBA00004893"/>
    </source>
</evidence>
<dbReference type="RefSeq" id="WP_171184676.1">
    <property type="nucleotide sequence ID" value="NZ_WTPX01000024.1"/>
</dbReference>
<dbReference type="EMBL" id="WTPX01000024">
    <property type="protein sequence ID" value="NNJ25070.1"/>
    <property type="molecule type" value="Genomic_DNA"/>
</dbReference>
<evidence type="ECO:0000256" key="7">
    <source>
        <dbReference type="ARBA" id="ARBA00022679"/>
    </source>
</evidence>
<evidence type="ECO:0000259" key="10">
    <source>
        <dbReference type="Pfam" id="PF01729"/>
    </source>
</evidence>
<evidence type="ECO:0000313" key="13">
    <source>
        <dbReference type="Proteomes" id="UP000609651"/>
    </source>
</evidence>
<accession>A0ABX1VC28</accession>
<evidence type="ECO:0000256" key="9">
    <source>
        <dbReference type="PIRNR" id="PIRNR006250"/>
    </source>
</evidence>
<dbReference type="InterPro" id="IPR002638">
    <property type="entry name" value="Quinolinate_PRibosylTrfase_C"/>
</dbReference>
<evidence type="ECO:0000256" key="6">
    <source>
        <dbReference type="ARBA" id="ARBA00022676"/>
    </source>
</evidence>
<comment type="caution">
    <text evidence="12">The sequence shown here is derived from an EMBL/GenBank/DDBJ whole genome shotgun (WGS) entry which is preliminary data.</text>
</comment>
<dbReference type="PANTHER" id="PTHR32179:SF3">
    <property type="entry name" value="NICOTINATE-NUCLEOTIDE PYROPHOSPHORYLASE [CARBOXYLATING]"/>
    <property type="match status" value="1"/>
</dbReference>
<evidence type="ECO:0000256" key="3">
    <source>
        <dbReference type="ARBA" id="ARBA00009400"/>
    </source>
</evidence>
<keyword evidence="13" id="KW-1185">Reference proteome</keyword>
<evidence type="ECO:0000259" key="11">
    <source>
        <dbReference type="Pfam" id="PF02749"/>
    </source>
</evidence>
<dbReference type="InterPro" id="IPR037128">
    <property type="entry name" value="Quinolinate_PRibosylTase_N_sf"/>
</dbReference>
<dbReference type="Gene3D" id="3.20.20.70">
    <property type="entry name" value="Aldolase class I"/>
    <property type="match status" value="1"/>
</dbReference>
<dbReference type="InterPro" id="IPR013785">
    <property type="entry name" value="Aldolase_TIM"/>
</dbReference>
<dbReference type="InterPro" id="IPR022412">
    <property type="entry name" value="Quinolinate_PRibosylTrfase_N"/>
</dbReference>
<keyword evidence="7 9" id="KW-0808">Transferase</keyword>
<dbReference type="EC" id="2.4.2.19" evidence="4"/>